<dbReference type="GO" id="GO:0005886">
    <property type="term" value="C:plasma membrane"/>
    <property type="evidence" value="ECO:0007669"/>
    <property type="project" value="UniProtKB-SubCell"/>
</dbReference>
<feature type="transmembrane region" description="Helical" evidence="7">
    <location>
        <begin position="135"/>
        <end position="153"/>
    </location>
</feature>
<evidence type="ECO:0000313" key="11">
    <source>
        <dbReference type="Proteomes" id="UP000297598"/>
    </source>
</evidence>
<feature type="transmembrane region" description="Helical" evidence="7">
    <location>
        <begin position="70"/>
        <end position="86"/>
    </location>
</feature>
<evidence type="ECO:0000313" key="9">
    <source>
        <dbReference type="EMBL" id="TGE15864.1"/>
    </source>
</evidence>
<dbReference type="Proteomes" id="UP000254047">
    <property type="component" value="Unassembled WGS sequence"/>
</dbReference>
<feature type="transmembrane region" description="Helical" evidence="7">
    <location>
        <begin position="37"/>
        <end position="58"/>
    </location>
</feature>
<dbReference type="Gene3D" id="1.20.1250.20">
    <property type="entry name" value="MFS general substrate transporter like domains"/>
    <property type="match status" value="1"/>
</dbReference>
<feature type="transmembrane region" description="Helical" evidence="7">
    <location>
        <begin position="92"/>
        <end position="114"/>
    </location>
</feature>
<comment type="subcellular location">
    <subcellularLocation>
        <location evidence="1">Cell membrane</location>
        <topology evidence="1">Multi-pass membrane protein</topology>
    </subcellularLocation>
</comment>
<feature type="transmembrane region" description="Helical" evidence="7">
    <location>
        <begin position="7"/>
        <end position="31"/>
    </location>
</feature>
<gene>
    <name evidence="9" type="ORF">BJR09_10415</name>
    <name evidence="8" type="ORF">NCTC13830_00104</name>
</gene>
<accession>A0A380FV35</accession>
<feature type="transmembrane region" description="Helical" evidence="7">
    <location>
        <begin position="300"/>
        <end position="319"/>
    </location>
</feature>
<dbReference type="Pfam" id="PF07690">
    <property type="entry name" value="MFS_1"/>
    <property type="match status" value="1"/>
</dbReference>
<dbReference type="PANTHER" id="PTHR43266">
    <property type="entry name" value="MACROLIDE-EFFLUX PROTEIN"/>
    <property type="match status" value="1"/>
</dbReference>
<keyword evidence="11" id="KW-1185">Reference proteome</keyword>
<dbReference type="GO" id="GO:0022857">
    <property type="term" value="F:transmembrane transporter activity"/>
    <property type="evidence" value="ECO:0007669"/>
    <property type="project" value="InterPro"/>
</dbReference>
<evidence type="ECO:0000256" key="3">
    <source>
        <dbReference type="ARBA" id="ARBA00022475"/>
    </source>
</evidence>
<protein>
    <submittedName>
        <fullName evidence="9">MFS transporter</fullName>
    </submittedName>
    <submittedName>
        <fullName evidence="8">Permease</fullName>
    </submittedName>
</protein>
<dbReference type="RefSeq" id="WP_103299180.1">
    <property type="nucleotide sequence ID" value="NZ_PPQT01000199.1"/>
</dbReference>
<feature type="transmembrane region" description="Helical" evidence="7">
    <location>
        <begin position="340"/>
        <end position="363"/>
    </location>
</feature>
<dbReference type="InterPro" id="IPR011701">
    <property type="entry name" value="MFS"/>
</dbReference>
<reference evidence="9 11" key="2">
    <citation type="submission" date="2019-04" db="EMBL/GenBank/DDBJ databases">
        <title>Genomic characterization of Staphylococcus petrasii strains.</title>
        <authorList>
            <person name="Vrbovska V."/>
            <person name="Kovarovic V."/>
            <person name="Maslanova I."/>
            <person name="Indrakova A."/>
            <person name="Petras P."/>
            <person name="Sedo O."/>
            <person name="Svec P."/>
            <person name="Fisarova L."/>
            <person name="Sedlacek I."/>
            <person name="Doskar J."/>
            <person name="Pantucek R."/>
        </authorList>
    </citation>
    <scope>NUCLEOTIDE SEQUENCE [LARGE SCALE GENOMIC DNA]</scope>
    <source>
        <strain evidence="9 11">P5404</strain>
    </source>
</reference>
<dbReference type="InterPro" id="IPR036259">
    <property type="entry name" value="MFS_trans_sf"/>
</dbReference>
<dbReference type="EMBL" id="UHDO01000001">
    <property type="protein sequence ID" value="SUM42585.1"/>
    <property type="molecule type" value="Genomic_DNA"/>
</dbReference>
<evidence type="ECO:0000256" key="6">
    <source>
        <dbReference type="ARBA" id="ARBA00023136"/>
    </source>
</evidence>
<evidence type="ECO:0000256" key="1">
    <source>
        <dbReference type="ARBA" id="ARBA00004651"/>
    </source>
</evidence>
<keyword evidence="5 7" id="KW-1133">Transmembrane helix</keyword>
<feature type="transmembrane region" description="Helical" evidence="7">
    <location>
        <begin position="244"/>
        <end position="265"/>
    </location>
</feature>
<dbReference type="SUPFAM" id="SSF103473">
    <property type="entry name" value="MFS general substrate transporter"/>
    <property type="match status" value="1"/>
</dbReference>
<feature type="transmembrane region" description="Helical" evidence="7">
    <location>
        <begin position="159"/>
        <end position="178"/>
    </location>
</feature>
<evidence type="ECO:0000313" key="8">
    <source>
        <dbReference type="EMBL" id="SUM42585.1"/>
    </source>
</evidence>
<dbReference type="AlphaFoldDB" id="A0A380FV35"/>
<dbReference type="CDD" id="cd06173">
    <property type="entry name" value="MFS_MefA_like"/>
    <property type="match status" value="1"/>
</dbReference>
<evidence type="ECO:0000256" key="4">
    <source>
        <dbReference type="ARBA" id="ARBA00022692"/>
    </source>
</evidence>
<name>A0A380FV35_9STAP</name>
<dbReference type="Proteomes" id="UP000297598">
    <property type="component" value="Unassembled WGS sequence"/>
</dbReference>
<dbReference type="PANTHER" id="PTHR43266:SF2">
    <property type="entry name" value="MAJOR FACILITATOR SUPERFAMILY (MFS) PROFILE DOMAIN-CONTAINING PROTEIN"/>
    <property type="match status" value="1"/>
</dbReference>
<keyword evidence="2" id="KW-0813">Transport</keyword>
<evidence type="ECO:0000256" key="7">
    <source>
        <dbReference type="SAM" id="Phobius"/>
    </source>
</evidence>
<dbReference type="OrthoDB" id="9775268at2"/>
<sequence length="393" mass="44528">MNIQTINLLLFDVISSIGSKIFTFACAFYILKNTHSPTVYTLYLTIIVLSTILSQPLFGVYADKYNNKKIVIISQIINVIALSVFICIFNHYFYYIILLGVILNLTDGAISIIVNANIKNISEKDIERFISLRQMYTVGIGFLAPILGGILIAALKIEYLAFINVITELLAMVFIMAIKIDRVMEVTKNSLKQDFKIGFSYLLKNKTLLNFMLVAIILNFLINSVVVGVPITSIQVMKLSSQQFGVIESSLTIGMFIISLVFSIYPIKNKLKLPFQISIILQFLAVLILSMTLFLNIQNYLAFVLIGVVYFIIGSALPLSNIPYSIYLQNYIDEQYKGRVFSLNQSIVQSLTPVSFLVFGILLNYSQKFIYLIVSILILFVFIYFSTYMKKKI</sequence>
<keyword evidence="6 7" id="KW-0472">Membrane</keyword>
<feature type="transmembrane region" description="Helical" evidence="7">
    <location>
        <begin position="369"/>
        <end position="389"/>
    </location>
</feature>
<keyword evidence="3" id="KW-1003">Cell membrane</keyword>
<organism evidence="8 10">
    <name type="scientific">Staphylococcus petrasii</name>
    <dbReference type="NCBI Taxonomy" id="1276936"/>
    <lineage>
        <taxon>Bacteria</taxon>
        <taxon>Bacillati</taxon>
        <taxon>Bacillota</taxon>
        <taxon>Bacilli</taxon>
        <taxon>Bacillales</taxon>
        <taxon>Staphylococcaceae</taxon>
        <taxon>Staphylococcus</taxon>
    </lineage>
</organism>
<keyword evidence="4 7" id="KW-0812">Transmembrane</keyword>
<feature type="transmembrane region" description="Helical" evidence="7">
    <location>
        <begin position="208"/>
        <end position="232"/>
    </location>
</feature>
<proteinExistence type="predicted"/>
<evidence type="ECO:0000256" key="2">
    <source>
        <dbReference type="ARBA" id="ARBA00022448"/>
    </source>
</evidence>
<dbReference type="EMBL" id="SRLS01000018">
    <property type="protein sequence ID" value="TGE15864.1"/>
    <property type="molecule type" value="Genomic_DNA"/>
</dbReference>
<evidence type="ECO:0000313" key="10">
    <source>
        <dbReference type="Proteomes" id="UP000254047"/>
    </source>
</evidence>
<feature type="transmembrane region" description="Helical" evidence="7">
    <location>
        <begin position="277"/>
        <end position="294"/>
    </location>
</feature>
<reference evidence="8 10" key="1">
    <citation type="submission" date="2018-06" db="EMBL/GenBank/DDBJ databases">
        <authorList>
            <consortium name="Pathogen Informatics"/>
            <person name="Doyle S."/>
        </authorList>
    </citation>
    <scope>NUCLEOTIDE SEQUENCE [LARGE SCALE GENOMIC DNA]</scope>
    <source>
        <strain evidence="8 10">NCTC13830</strain>
    </source>
</reference>
<evidence type="ECO:0000256" key="5">
    <source>
        <dbReference type="ARBA" id="ARBA00022989"/>
    </source>
</evidence>